<reference evidence="14" key="2">
    <citation type="submission" date="2016-02" db="EMBL/GenBank/DDBJ databases">
        <title>Genome sequencing of Aspergillus luchuensis NBRC 4314.</title>
        <authorList>
            <person name="Yamada O."/>
        </authorList>
    </citation>
    <scope>NUCLEOTIDE SEQUENCE [LARGE SCALE GENOMIC DNA]</scope>
    <source>
        <strain evidence="14">RIB 2604</strain>
    </source>
</reference>
<dbReference type="InterPro" id="IPR036188">
    <property type="entry name" value="FAD/NAD-bd_sf"/>
</dbReference>
<dbReference type="Proteomes" id="UP000075230">
    <property type="component" value="Unassembled WGS sequence"/>
</dbReference>
<protein>
    <recommendedName>
        <fullName evidence="5">L-ornithine N(5)-monooxygenase</fullName>
        <ecNumber evidence="4">1.14.13.196</ecNumber>
    </recommendedName>
    <alternativeName>
        <fullName evidence="10">L-ornithine N(5)-oxygenase</fullName>
    </alternativeName>
</protein>
<dbReference type="Gene3D" id="3.50.50.60">
    <property type="entry name" value="FAD/NAD(P)-binding domain"/>
    <property type="match status" value="1"/>
</dbReference>
<keyword evidence="7" id="KW-0274">FAD</keyword>
<dbReference type="EC" id="1.14.13.196" evidence="4"/>
<gene>
    <name evidence="13" type="ORF">RIB2604_03701950</name>
</gene>
<evidence type="ECO:0000256" key="10">
    <source>
        <dbReference type="ARBA" id="ARBA00030351"/>
    </source>
</evidence>
<keyword evidence="8" id="KW-0521">NADP</keyword>
<dbReference type="GO" id="GO:0016491">
    <property type="term" value="F:oxidoreductase activity"/>
    <property type="evidence" value="ECO:0007669"/>
    <property type="project" value="UniProtKB-KW"/>
</dbReference>
<evidence type="ECO:0000256" key="1">
    <source>
        <dbReference type="ARBA" id="ARBA00001974"/>
    </source>
</evidence>
<evidence type="ECO:0000256" key="5">
    <source>
        <dbReference type="ARBA" id="ARBA00018612"/>
    </source>
</evidence>
<dbReference type="InterPro" id="IPR025700">
    <property type="entry name" value="Lys/Orn_oxygenase"/>
</dbReference>
<comment type="pathway">
    <text evidence="2">Siderophore biosynthesis.</text>
</comment>
<comment type="catalytic activity">
    <reaction evidence="12">
        <text>L-ornithine + NADH + O2 = N(5)-hydroxy-L-ornithine + NAD(+) + H2O</text>
        <dbReference type="Rhea" id="RHEA:41512"/>
        <dbReference type="ChEBI" id="CHEBI:15377"/>
        <dbReference type="ChEBI" id="CHEBI:15379"/>
        <dbReference type="ChEBI" id="CHEBI:46911"/>
        <dbReference type="ChEBI" id="CHEBI:57540"/>
        <dbReference type="ChEBI" id="CHEBI:57945"/>
        <dbReference type="ChEBI" id="CHEBI:78275"/>
        <dbReference type="EC" id="1.14.13.196"/>
    </reaction>
</comment>
<dbReference type="Pfam" id="PF13434">
    <property type="entry name" value="Lys_Orn_oxgnase"/>
    <property type="match status" value="1"/>
</dbReference>
<evidence type="ECO:0000256" key="4">
    <source>
        <dbReference type="ARBA" id="ARBA00012881"/>
    </source>
</evidence>
<comment type="catalytic activity">
    <reaction evidence="11">
        <text>L-ornithine + NADPH + O2 = N(5)-hydroxy-L-ornithine + NADP(+) + H2O</text>
        <dbReference type="Rhea" id="RHEA:41508"/>
        <dbReference type="ChEBI" id="CHEBI:15377"/>
        <dbReference type="ChEBI" id="CHEBI:15379"/>
        <dbReference type="ChEBI" id="CHEBI:46911"/>
        <dbReference type="ChEBI" id="CHEBI:57783"/>
        <dbReference type="ChEBI" id="CHEBI:58349"/>
        <dbReference type="ChEBI" id="CHEBI:78275"/>
        <dbReference type="EC" id="1.14.13.196"/>
    </reaction>
</comment>
<evidence type="ECO:0000256" key="3">
    <source>
        <dbReference type="ARBA" id="ARBA00007588"/>
    </source>
</evidence>
<accession>A0A146G016</accession>
<name>A0A146G016_ASPKA</name>
<evidence type="ECO:0000313" key="13">
    <source>
        <dbReference type="EMBL" id="GAT30985.1"/>
    </source>
</evidence>
<evidence type="ECO:0000256" key="8">
    <source>
        <dbReference type="ARBA" id="ARBA00022857"/>
    </source>
</evidence>
<evidence type="ECO:0000256" key="11">
    <source>
        <dbReference type="ARBA" id="ARBA00047598"/>
    </source>
</evidence>
<evidence type="ECO:0000313" key="14">
    <source>
        <dbReference type="Proteomes" id="UP000075230"/>
    </source>
</evidence>
<organism evidence="13 14">
    <name type="scientific">Aspergillus kawachii</name>
    <name type="common">White koji mold</name>
    <name type="synonym">Aspergillus awamori var. kawachi</name>
    <dbReference type="NCBI Taxonomy" id="1069201"/>
    <lineage>
        <taxon>Eukaryota</taxon>
        <taxon>Fungi</taxon>
        <taxon>Dikarya</taxon>
        <taxon>Ascomycota</taxon>
        <taxon>Pezizomycotina</taxon>
        <taxon>Eurotiomycetes</taxon>
        <taxon>Eurotiomycetidae</taxon>
        <taxon>Eurotiales</taxon>
        <taxon>Aspergillaceae</taxon>
        <taxon>Aspergillus</taxon>
        <taxon>Aspergillus subgen. Circumdati</taxon>
    </lineage>
</organism>
<comment type="cofactor">
    <cofactor evidence="1">
        <name>FAD</name>
        <dbReference type="ChEBI" id="CHEBI:57692"/>
    </cofactor>
</comment>
<evidence type="ECO:0000256" key="9">
    <source>
        <dbReference type="ARBA" id="ARBA00023002"/>
    </source>
</evidence>
<keyword evidence="6" id="KW-0285">Flavoprotein</keyword>
<dbReference type="SUPFAM" id="SSF51905">
    <property type="entry name" value="FAD/NAD(P)-binding domain"/>
    <property type="match status" value="1"/>
</dbReference>
<comment type="caution">
    <text evidence="13">The sequence shown here is derived from an EMBL/GenBank/DDBJ whole genome shotgun (WGS) entry which is preliminary data.</text>
</comment>
<keyword evidence="9" id="KW-0560">Oxidoreductase</keyword>
<comment type="similarity">
    <text evidence="3">Belongs to the lysine N(6)-hydroxylase/L-ornithine N(5)-oxygenase family.</text>
</comment>
<evidence type="ECO:0000256" key="12">
    <source>
        <dbReference type="ARBA" id="ARBA00049248"/>
    </source>
</evidence>
<reference evidence="13 14" key="1">
    <citation type="journal article" date="2016" name="DNA Res.">
        <title>Genome sequence of Aspergillus luchuensis NBRC 4314.</title>
        <authorList>
            <person name="Yamada O."/>
            <person name="Machida M."/>
            <person name="Hosoyama A."/>
            <person name="Goto M."/>
            <person name="Takahashi T."/>
            <person name="Futagami T."/>
            <person name="Yamagata Y."/>
            <person name="Takeuchi M."/>
            <person name="Kobayashi T."/>
            <person name="Koike H."/>
            <person name="Abe K."/>
            <person name="Asai K."/>
            <person name="Arita M."/>
            <person name="Fujita N."/>
            <person name="Fukuda K."/>
            <person name="Higa K."/>
            <person name="Horikawa H."/>
            <person name="Ishikawa T."/>
            <person name="Jinno K."/>
            <person name="Kato Y."/>
            <person name="Kirimura K."/>
            <person name="Mizutani O."/>
            <person name="Nakasone K."/>
            <person name="Sano M."/>
            <person name="Shiraishi Y."/>
            <person name="Tsukahara M."/>
            <person name="Gomi K."/>
        </authorList>
    </citation>
    <scope>NUCLEOTIDE SEQUENCE [LARGE SCALE GENOMIC DNA]</scope>
    <source>
        <strain evidence="13 14">RIB 2604</strain>
    </source>
</reference>
<evidence type="ECO:0000256" key="2">
    <source>
        <dbReference type="ARBA" id="ARBA00004924"/>
    </source>
</evidence>
<sequence>MLTISISNVISSIARRFVKPLAKMTNSEFVDRQTKEGENDESMLHVQADALIVATGNSQVPNGVPSQLAGFKDRIVHSSAYDESFMQEVADKKLRVLIVGGGESSADISADLCDQSPNLTVWLRRPPCAAMRYLNRLDETQQIKANQTVDFPVSIFRIHHYESLGCSTKCLSLYLVPSCRCFLRPNPVHKRALVSRKVGPSLLPQRPIRGNNQKFAVVSGLRQRKVRGHNNPVCLCLWADL</sequence>
<evidence type="ECO:0000256" key="6">
    <source>
        <dbReference type="ARBA" id="ARBA00022630"/>
    </source>
</evidence>
<proteinExistence type="inferred from homology"/>
<evidence type="ECO:0000256" key="7">
    <source>
        <dbReference type="ARBA" id="ARBA00022827"/>
    </source>
</evidence>
<dbReference type="AlphaFoldDB" id="A0A146G016"/>
<dbReference type="EMBL" id="BCWF01000036">
    <property type="protein sequence ID" value="GAT30985.1"/>
    <property type="molecule type" value="Genomic_DNA"/>
</dbReference>